<sequence>MAEGIRAPNLPLGTNLGEFIGHEIVGTTKSVKRFTRDNVLGALDAVANSFTAGGGVIFTTKAQANAALNYDANKMAWVVLDPAPANNGVYQKAGASGSGSWARLADLPYSFYRAVNEGAGSANAIQATNGYPMANTDALIVFNVTATNTSATVTLSLNGGTPLTIKTAAGNSPAVGGLVAGMMLAGYIDGTEFRLLSDQASSAIQAAAEAAQTGAESAQTAAEAARDVATGAMSTFFENLFPTKAVAEAYAPSAAPDEMWVGGIATVGDTSINLYKKNGTTSGDLIITLSDGITNVGYNAAGPVINAAACGFSSSSSAATNLAAIKTAALRTPIGGTLYIPDMGGVCNVDTSGGLTGAVLIDNAITVRIDGHIKANYAANEANPAHIFNVTGNYVRFRGSGTIEGNGFDNIDSAGGDDSIYPGLVRVTGKGFNYSGIRMLKPPKIGINLRGATSANIHDAIFEGGVATYDIEGGRYLTHITATGGGKHRFANLDFLAASADDSRATQCIFSGGNSGASQQLTITGCHAERPWEKLCYLYGQGHIVSKNIVQGPTLTDAIRIWDNDSIVEGNITFDCFGGVQALDCIRVKIVNNHFLRCSSFGVYVADTDTAYNPGAVPTLIDVSGNTITWDGTSTDRQFGISAYSSISEMYYIYIQDNKIIGFGVGSGGADYFYAIDVQTIGTHNTYNASVRRNTLVGYDRGIRVGRLSGGNVKDNDLISGNVLGILVSGGTKLEVEGNRGDDPGDVFITIDAAARCSNSRFLHNKCTGVTTIGIPNLLTSDNNYGEGNQYTGAPLVGSVTMPALASKTVSHGGVASNALIFLQPANTSAATFSGGFYCSPSGNDFAIATGSGSNAAGTEQLNYNVVQ</sequence>
<dbReference type="InterPro" id="IPR011050">
    <property type="entry name" value="Pectin_lyase_fold/virulence"/>
</dbReference>
<protein>
    <recommendedName>
        <fullName evidence="3">Parallel beta-helix repeat</fullName>
    </recommendedName>
</protein>
<proteinExistence type="predicted"/>
<keyword evidence="2" id="KW-1185">Reference proteome</keyword>
<dbReference type="Gene3D" id="2.160.20.10">
    <property type="entry name" value="Single-stranded right-handed beta-helix, Pectin lyase-like"/>
    <property type="match status" value="1"/>
</dbReference>
<name>Q1QJ55_NITHX</name>
<organism evidence="1 2">
    <name type="scientific">Nitrobacter hamburgensis (strain DSM 10229 / NCIMB 13809 / X14)</name>
    <dbReference type="NCBI Taxonomy" id="323097"/>
    <lineage>
        <taxon>Bacteria</taxon>
        <taxon>Pseudomonadati</taxon>
        <taxon>Pseudomonadota</taxon>
        <taxon>Alphaproteobacteria</taxon>
        <taxon>Hyphomicrobiales</taxon>
        <taxon>Nitrobacteraceae</taxon>
        <taxon>Nitrobacter</taxon>
    </lineage>
</organism>
<dbReference type="InterPro" id="IPR012334">
    <property type="entry name" value="Pectin_lyas_fold"/>
</dbReference>
<dbReference type="AlphaFoldDB" id="Q1QJ55"/>
<evidence type="ECO:0000313" key="2">
    <source>
        <dbReference type="Proteomes" id="UP000001953"/>
    </source>
</evidence>
<evidence type="ECO:0008006" key="3">
    <source>
        <dbReference type="Google" id="ProtNLM"/>
    </source>
</evidence>
<dbReference type="SMART" id="SM00710">
    <property type="entry name" value="PbH1"/>
    <property type="match status" value="5"/>
</dbReference>
<gene>
    <name evidence="1" type="ordered locus">Nham_2983</name>
</gene>
<dbReference type="KEGG" id="nha:Nham_2983"/>
<dbReference type="Proteomes" id="UP000001953">
    <property type="component" value="Chromosome"/>
</dbReference>
<dbReference type="RefSeq" id="WP_011511404.1">
    <property type="nucleotide sequence ID" value="NC_007964.1"/>
</dbReference>
<dbReference type="InterPro" id="IPR006626">
    <property type="entry name" value="PbH1"/>
</dbReference>
<reference evidence="1 2" key="1">
    <citation type="submission" date="2006-03" db="EMBL/GenBank/DDBJ databases">
        <title>Complete sequence of chromosome of Nitrobacter hamburgensis X14.</title>
        <authorList>
            <consortium name="US DOE Joint Genome Institute"/>
            <person name="Copeland A."/>
            <person name="Lucas S."/>
            <person name="Lapidus A."/>
            <person name="Barry K."/>
            <person name="Detter J.C."/>
            <person name="Glavina del Rio T."/>
            <person name="Hammon N."/>
            <person name="Israni S."/>
            <person name="Dalin E."/>
            <person name="Tice H."/>
            <person name="Pitluck S."/>
            <person name="Chain P."/>
            <person name="Malfatti S."/>
            <person name="Shin M."/>
            <person name="Vergez L."/>
            <person name="Schmutz J."/>
            <person name="Larimer F."/>
            <person name="Land M."/>
            <person name="Hauser L."/>
            <person name="Kyrpides N."/>
            <person name="Ivanova N."/>
            <person name="Ward B."/>
            <person name="Arp D."/>
            <person name="Klotz M."/>
            <person name="Stein L."/>
            <person name="O'Mullan G."/>
            <person name="Starkenburg S."/>
            <person name="Sayavedra L."/>
            <person name="Poret-Peterson A.T."/>
            <person name="Gentry M.E."/>
            <person name="Bruce D."/>
            <person name="Richardson P."/>
        </authorList>
    </citation>
    <scope>NUCLEOTIDE SEQUENCE [LARGE SCALE GENOMIC DNA]</scope>
    <source>
        <strain evidence="2">DSM 10229 / NCIMB 13809 / X14</strain>
    </source>
</reference>
<dbReference type="HOGENOM" id="CLU_330330_0_0_5"/>
<accession>Q1QJ55</accession>
<dbReference type="eggNOG" id="ENOG503376F">
    <property type="taxonomic scope" value="Bacteria"/>
</dbReference>
<dbReference type="EMBL" id="CP000319">
    <property type="protein sequence ID" value="ABE63742.1"/>
    <property type="molecule type" value="Genomic_DNA"/>
</dbReference>
<dbReference type="SUPFAM" id="SSF51126">
    <property type="entry name" value="Pectin lyase-like"/>
    <property type="match status" value="1"/>
</dbReference>
<evidence type="ECO:0000313" key="1">
    <source>
        <dbReference type="EMBL" id="ABE63742.1"/>
    </source>
</evidence>
<dbReference type="OrthoDB" id="7779280at2"/>